<gene>
    <name evidence="2" type="ORF">GCM10025869_24200</name>
</gene>
<accession>A0ABQ6JWN1</accession>
<evidence type="ECO:0008006" key="4">
    <source>
        <dbReference type="Google" id="ProtNLM"/>
    </source>
</evidence>
<dbReference type="Proteomes" id="UP001157069">
    <property type="component" value="Unassembled WGS sequence"/>
</dbReference>
<dbReference type="RefSeq" id="WP_284300442.1">
    <property type="nucleotide sequence ID" value="NZ_BSVA01000001.1"/>
</dbReference>
<keyword evidence="1" id="KW-0812">Transmembrane</keyword>
<dbReference type="EMBL" id="BSVA01000001">
    <property type="protein sequence ID" value="GMA91891.1"/>
    <property type="molecule type" value="Genomic_DNA"/>
</dbReference>
<evidence type="ECO:0000256" key="1">
    <source>
        <dbReference type="SAM" id="Phobius"/>
    </source>
</evidence>
<feature type="transmembrane region" description="Helical" evidence="1">
    <location>
        <begin position="66"/>
        <end position="86"/>
    </location>
</feature>
<organism evidence="2 3">
    <name type="scientific">Homoserinibacter gongjuensis</name>
    <dbReference type="NCBI Taxonomy" id="1162968"/>
    <lineage>
        <taxon>Bacteria</taxon>
        <taxon>Bacillati</taxon>
        <taxon>Actinomycetota</taxon>
        <taxon>Actinomycetes</taxon>
        <taxon>Micrococcales</taxon>
        <taxon>Microbacteriaceae</taxon>
        <taxon>Homoserinibacter</taxon>
    </lineage>
</organism>
<proteinExistence type="predicted"/>
<protein>
    <recommendedName>
        <fullName evidence="4">LPXTG cell wall anchor domain-containing protein</fullName>
    </recommendedName>
</protein>
<reference evidence="3" key="1">
    <citation type="journal article" date="2019" name="Int. J. Syst. Evol. Microbiol.">
        <title>The Global Catalogue of Microorganisms (GCM) 10K type strain sequencing project: providing services to taxonomists for standard genome sequencing and annotation.</title>
        <authorList>
            <consortium name="The Broad Institute Genomics Platform"/>
            <consortium name="The Broad Institute Genome Sequencing Center for Infectious Disease"/>
            <person name="Wu L."/>
            <person name="Ma J."/>
        </authorList>
    </citation>
    <scope>NUCLEOTIDE SEQUENCE [LARGE SCALE GENOMIC DNA]</scope>
    <source>
        <strain evidence="3">NBRC 108755</strain>
    </source>
</reference>
<keyword evidence="1" id="KW-0472">Membrane</keyword>
<name>A0ABQ6JWN1_9MICO</name>
<comment type="caution">
    <text evidence="2">The sequence shown here is derived from an EMBL/GenBank/DDBJ whole genome shotgun (WGS) entry which is preliminary data.</text>
</comment>
<keyword evidence="1" id="KW-1133">Transmembrane helix</keyword>
<keyword evidence="3" id="KW-1185">Reference proteome</keyword>
<sequence length="95" mass="9785">MRLDIAVATWLTDGHGQSSSANFSLVVGMADRDTPIAANSCLNAAASIPAFGNGGRIASTGADEPYAALSFAGFALGAGCVLIVMVRRRRRKTTV</sequence>
<dbReference type="NCBIfam" id="TIGR01167">
    <property type="entry name" value="LPXTG_anchor"/>
    <property type="match status" value="1"/>
</dbReference>
<evidence type="ECO:0000313" key="2">
    <source>
        <dbReference type="EMBL" id="GMA91891.1"/>
    </source>
</evidence>
<evidence type="ECO:0000313" key="3">
    <source>
        <dbReference type="Proteomes" id="UP001157069"/>
    </source>
</evidence>